<dbReference type="Proteomes" id="UP000011750">
    <property type="component" value="Chromosome A02"/>
</dbReference>
<dbReference type="HOGENOM" id="CLU_2161971_0_0_1"/>
<dbReference type="InParanoid" id="M4CUW2"/>
<protein>
    <submittedName>
        <fullName evidence="1">Uncharacterized protein</fullName>
    </submittedName>
</protein>
<dbReference type="OMA" id="EPENCFR"/>
<accession>M4CUW2</accession>
<keyword evidence="2" id="KW-1185">Reference proteome</keyword>
<dbReference type="EnsemblPlants" id="Bra008007.1">
    <property type="protein sequence ID" value="Bra008007.1-P"/>
    <property type="gene ID" value="Bra008007"/>
</dbReference>
<evidence type="ECO:0000313" key="2">
    <source>
        <dbReference type="Proteomes" id="UP000011750"/>
    </source>
</evidence>
<reference evidence="1 2" key="1">
    <citation type="journal article" date="2011" name="Nat. Genet.">
        <title>The genome of the mesopolyploid crop species Brassica rapa.</title>
        <authorList>
            <consortium name="Brassica rapa Genome Sequencing Project Consortium"/>
            <person name="Wang X."/>
            <person name="Wang H."/>
            <person name="Wang J."/>
            <person name="Sun R."/>
            <person name="Wu J."/>
            <person name="Liu S."/>
            <person name="Bai Y."/>
            <person name="Mun J.H."/>
            <person name="Bancroft I."/>
            <person name="Cheng F."/>
            <person name="Huang S."/>
            <person name="Li X."/>
            <person name="Hua W."/>
            <person name="Wang J."/>
            <person name="Wang X."/>
            <person name="Freeling M."/>
            <person name="Pires J.C."/>
            <person name="Paterson A.H."/>
            <person name="Chalhoub B."/>
            <person name="Wang B."/>
            <person name="Hayward A."/>
            <person name="Sharpe A.G."/>
            <person name="Park B.S."/>
            <person name="Weisshaar B."/>
            <person name="Liu B."/>
            <person name="Li B."/>
            <person name="Liu B."/>
            <person name="Tong C."/>
            <person name="Song C."/>
            <person name="Duran C."/>
            <person name="Peng C."/>
            <person name="Geng C."/>
            <person name="Koh C."/>
            <person name="Lin C."/>
            <person name="Edwards D."/>
            <person name="Mu D."/>
            <person name="Shen D."/>
            <person name="Soumpourou E."/>
            <person name="Li F."/>
            <person name="Fraser F."/>
            <person name="Conant G."/>
            <person name="Lassalle G."/>
            <person name="King G.J."/>
            <person name="Bonnema G."/>
            <person name="Tang H."/>
            <person name="Wang H."/>
            <person name="Belcram H."/>
            <person name="Zhou H."/>
            <person name="Hirakawa H."/>
            <person name="Abe H."/>
            <person name="Guo H."/>
            <person name="Wang H."/>
            <person name="Jin H."/>
            <person name="Parkin I.A."/>
            <person name="Batley J."/>
            <person name="Kim J.S."/>
            <person name="Just J."/>
            <person name="Li J."/>
            <person name="Xu J."/>
            <person name="Deng J."/>
            <person name="Kim J.A."/>
            <person name="Li J."/>
            <person name="Yu J."/>
            <person name="Meng J."/>
            <person name="Wang J."/>
            <person name="Min J."/>
            <person name="Poulain J."/>
            <person name="Wang J."/>
            <person name="Hatakeyama K."/>
            <person name="Wu K."/>
            <person name="Wang L."/>
            <person name="Fang L."/>
            <person name="Trick M."/>
            <person name="Links M.G."/>
            <person name="Zhao M."/>
            <person name="Jin M."/>
            <person name="Ramchiary N."/>
            <person name="Drou N."/>
            <person name="Berkman P.J."/>
            <person name="Cai Q."/>
            <person name="Huang Q."/>
            <person name="Li R."/>
            <person name="Tabata S."/>
            <person name="Cheng S."/>
            <person name="Zhang S."/>
            <person name="Zhang S."/>
            <person name="Huang S."/>
            <person name="Sato S."/>
            <person name="Sun S."/>
            <person name="Kwon S.J."/>
            <person name="Choi S.R."/>
            <person name="Lee T.H."/>
            <person name="Fan W."/>
            <person name="Zhao X."/>
            <person name="Tan X."/>
            <person name="Xu X."/>
            <person name="Wang Y."/>
            <person name="Qiu Y."/>
            <person name="Yin Y."/>
            <person name="Li Y."/>
            <person name="Du Y."/>
            <person name="Liao Y."/>
            <person name="Lim Y."/>
            <person name="Narusaka Y."/>
            <person name="Wang Y."/>
            <person name="Wang Z."/>
            <person name="Li Z."/>
            <person name="Wang Z."/>
            <person name="Xiong Z."/>
            <person name="Zhang Z."/>
        </authorList>
    </citation>
    <scope>NUCLEOTIDE SEQUENCE [LARGE SCALE GENOMIC DNA]</scope>
    <source>
        <strain evidence="1 2">cv. Chiifu-401-42</strain>
    </source>
</reference>
<dbReference type="Gramene" id="Bra008007.1">
    <property type="protein sequence ID" value="Bra008007.1-P"/>
    <property type="gene ID" value="Bra008007"/>
</dbReference>
<proteinExistence type="predicted"/>
<name>M4CUW2_BRACM</name>
<dbReference type="AlphaFoldDB" id="M4CUW2"/>
<dbReference type="SMR" id="M4CUW2"/>
<reference evidence="1 2" key="2">
    <citation type="journal article" date="2018" name="Hortic Res">
        <title>Improved Brassica rapa reference genome by single-molecule sequencing and chromosome conformation capture technologies.</title>
        <authorList>
            <person name="Zhang L."/>
            <person name="Cai X."/>
            <person name="Wu J."/>
            <person name="Liu M."/>
            <person name="Grob S."/>
            <person name="Cheng F."/>
            <person name="Liang J."/>
            <person name="Cai C."/>
            <person name="Liu Z."/>
            <person name="Liu B."/>
            <person name="Wang F."/>
            <person name="Li S."/>
            <person name="Liu F."/>
            <person name="Li X."/>
            <person name="Cheng L."/>
            <person name="Yang W."/>
            <person name="Li M.H."/>
            <person name="Grossniklaus U."/>
            <person name="Zheng H."/>
            <person name="Wang X."/>
        </authorList>
    </citation>
    <scope>NUCLEOTIDE SEQUENCE [LARGE SCALE GENOMIC DNA]</scope>
    <source>
        <strain evidence="1 2">cv. Chiifu-401-42</strain>
    </source>
</reference>
<evidence type="ECO:0000313" key="1">
    <source>
        <dbReference type="EnsemblPlants" id="Bra008007.1-P"/>
    </source>
</evidence>
<reference evidence="1" key="3">
    <citation type="submission" date="2023-03" db="UniProtKB">
        <authorList>
            <consortium name="EnsemblPlants"/>
        </authorList>
    </citation>
    <scope>IDENTIFICATION</scope>
    <source>
        <strain evidence="1">cv. Chiifu-401-42</strain>
    </source>
</reference>
<organism evidence="1 2">
    <name type="scientific">Brassica campestris</name>
    <name type="common">Field mustard</name>
    <dbReference type="NCBI Taxonomy" id="3711"/>
    <lineage>
        <taxon>Eukaryota</taxon>
        <taxon>Viridiplantae</taxon>
        <taxon>Streptophyta</taxon>
        <taxon>Embryophyta</taxon>
        <taxon>Tracheophyta</taxon>
        <taxon>Spermatophyta</taxon>
        <taxon>Magnoliopsida</taxon>
        <taxon>eudicotyledons</taxon>
        <taxon>Gunneridae</taxon>
        <taxon>Pentapetalae</taxon>
        <taxon>rosids</taxon>
        <taxon>malvids</taxon>
        <taxon>Brassicales</taxon>
        <taxon>Brassicaceae</taxon>
        <taxon>Brassiceae</taxon>
        <taxon>Brassica</taxon>
    </lineage>
</organism>
<sequence length="111" mass="12634">MKWIKKSWRFFQNGPTYDLSSTRLKLPLFTTPVKQSSSDQITTVEMEGVSKEHNLVGKEGPNLIEPENCFRGDLGGASFRWQMTVAEASALQEKHVFQHVLGRHKDKGCVR</sequence>